<feature type="domain" description="Carbohydrate kinase FGGY N-terminal" evidence="4">
    <location>
        <begin position="6"/>
        <end position="273"/>
    </location>
</feature>
<dbReference type="NCBIfam" id="TIGR01315">
    <property type="entry name" value="5C_CHO_kinase"/>
    <property type="match status" value="1"/>
</dbReference>
<dbReference type="Gene3D" id="3.30.420.40">
    <property type="match status" value="1"/>
</dbReference>
<dbReference type="InterPro" id="IPR018484">
    <property type="entry name" value="FGGY_N"/>
</dbReference>
<dbReference type="CDD" id="cd07782">
    <property type="entry name" value="ASKHA_NBD_FGGY_D-RBK"/>
    <property type="match status" value="1"/>
</dbReference>
<dbReference type="PIRSF" id="PIRSF000538">
    <property type="entry name" value="GlpK"/>
    <property type="match status" value="1"/>
</dbReference>
<dbReference type="Pfam" id="PF02782">
    <property type="entry name" value="FGGY_C"/>
    <property type="match status" value="1"/>
</dbReference>
<evidence type="ECO:0000256" key="3">
    <source>
        <dbReference type="ARBA" id="ARBA00022777"/>
    </source>
</evidence>
<organism evidence="6 7">
    <name type="scientific">Paramarasmius palmivorus</name>
    <dbReference type="NCBI Taxonomy" id="297713"/>
    <lineage>
        <taxon>Eukaryota</taxon>
        <taxon>Fungi</taxon>
        <taxon>Dikarya</taxon>
        <taxon>Basidiomycota</taxon>
        <taxon>Agaricomycotina</taxon>
        <taxon>Agaricomycetes</taxon>
        <taxon>Agaricomycetidae</taxon>
        <taxon>Agaricales</taxon>
        <taxon>Marasmiineae</taxon>
        <taxon>Marasmiaceae</taxon>
        <taxon>Paramarasmius</taxon>
    </lineage>
</organism>
<keyword evidence="3" id="KW-0418">Kinase</keyword>
<dbReference type="InterPro" id="IPR043129">
    <property type="entry name" value="ATPase_NBD"/>
</dbReference>
<dbReference type="AlphaFoldDB" id="A0AAW0DEY5"/>
<evidence type="ECO:0000256" key="2">
    <source>
        <dbReference type="ARBA" id="ARBA00022679"/>
    </source>
</evidence>
<evidence type="ECO:0000259" key="4">
    <source>
        <dbReference type="Pfam" id="PF00370"/>
    </source>
</evidence>
<dbReference type="SUPFAM" id="SSF53067">
    <property type="entry name" value="Actin-like ATPase domain"/>
    <property type="match status" value="2"/>
</dbReference>
<keyword evidence="2" id="KW-0808">Transferase</keyword>
<dbReference type="GO" id="GO:0005737">
    <property type="term" value="C:cytoplasm"/>
    <property type="evidence" value="ECO:0007669"/>
    <property type="project" value="TreeGrafter"/>
</dbReference>
<name>A0AAW0DEY5_9AGAR</name>
<dbReference type="GO" id="GO:0019321">
    <property type="term" value="P:pentose metabolic process"/>
    <property type="evidence" value="ECO:0007669"/>
    <property type="project" value="TreeGrafter"/>
</dbReference>
<dbReference type="InterPro" id="IPR006003">
    <property type="entry name" value="FGGY_RbtK-like"/>
</dbReference>
<evidence type="ECO:0008006" key="8">
    <source>
        <dbReference type="Google" id="ProtNLM"/>
    </source>
</evidence>
<evidence type="ECO:0000313" key="7">
    <source>
        <dbReference type="Proteomes" id="UP001383192"/>
    </source>
</evidence>
<comment type="caution">
    <text evidence="6">The sequence shown here is derived from an EMBL/GenBank/DDBJ whole genome shotgun (WGS) entry which is preliminary data.</text>
</comment>
<protein>
    <recommendedName>
        <fullName evidence="8">Pentulose kinase</fullName>
    </recommendedName>
</protein>
<sequence length="581" mass="64363">MDNSAYIGIDVGTSSARALLVNKNGTTIASASKDTITFRDSHNHTVYEQSTDNIWDAILTCVKDCLSSSNTPPEAVKGIGFDATCSLAVCDFDGNPVTVTEGKELGHVGTRNIILWADHRAEQEADDIDAIARGSTVLEYIGGRMTVEMEIPRILWLKKHMEPQLFERCQFFNLPDFLTYRATQNDTRSCCSVTCACSFIPERGWSDEFFEKIGLEDLPRNVYRQMGAANDNVLTAGMPVGKGLSKKAANELGLLEGTPVGSGVIDGYGGWLGTVAASYNDKGNLPKTIKDVEQSQHRLAAVAGTSTCLIVQSREGAFIKGLWGPWKNIVFPGWTMNEGGQPATGQLIDFMIRTHLGHSRLVEVARTQQITIYEVLWNVLRKLQTEQGVNSLTELTKDMHFYPDVHGNRSPIADSRMRGAIFGLTLDDSLHDLACKYYLMMESIALQTRHVIDELNAKGHTIDSIYVSGGQAKNLLMMQLLADTCDMPVILPFDHSKTVVLGAAILGRFATESVAQKLSEKEQNNLLWNIMVEMTPPGRVLSPSASDKQKRLLEAKYLIFREQIVVQQRWRREIAEALVER</sequence>
<dbReference type="Pfam" id="PF00370">
    <property type="entry name" value="FGGY_N"/>
    <property type="match status" value="1"/>
</dbReference>
<dbReference type="Gene3D" id="1.20.58.2240">
    <property type="match status" value="1"/>
</dbReference>
<feature type="domain" description="Carbohydrate kinase FGGY C-terminal" evidence="5">
    <location>
        <begin position="299"/>
        <end position="510"/>
    </location>
</feature>
<reference evidence="6 7" key="1">
    <citation type="submission" date="2024-01" db="EMBL/GenBank/DDBJ databases">
        <title>A draft genome for a cacao thread blight-causing isolate of Paramarasmius palmivorus.</title>
        <authorList>
            <person name="Baruah I.K."/>
            <person name="Bukari Y."/>
            <person name="Amoako-Attah I."/>
            <person name="Meinhardt L.W."/>
            <person name="Bailey B.A."/>
            <person name="Cohen S.P."/>
        </authorList>
    </citation>
    <scope>NUCLEOTIDE SEQUENCE [LARGE SCALE GENOMIC DNA]</scope>
    <source>
        <strain evidence="6 7">GH-12</strain>
    </source>
</reference>
<dbReference type="EMBL" id="JAYKXP010000013">
    <property type="protein sequence ID" value="KAK7051244.1"/>
    <property type="molecule type" value="Genomic_DNA"/>
</dbReference>
<comment type="similarity">
    <text evidence="1">Belongs to the FGGY kinase family.</text>
</comment>
<evidence type="ECO:0000259" key="5">
    <source>
        <dbReference type="Pfam" id="PF02782"/>
    </source>
</evidence>
<proteinExistence type="inferred from homology"/>
<evidence type="ECO:0000313" key="6">
    <source>
        <dbReference type="EMBL" id="KAK7051244.1"/>
    </source>
</evidence>
<dbReference type="PANTHER" id="PTHR43435:SF4">
    <property type="entry name" value="FGGY CARBOHYDRATE KINASE DOMAIN-CONTAINING PROTEIN"/>
    <property type="match status" value="1"/>
</dbReference>
<keyword evidence="7" id="KW-1185">Reference proteome</keyword>
<dbReference type="Proteomes" id="UP001383192">
    <property type="component" value="Unassembled WGS sequence"/>
</dbReference>
<dbReference type="InterPro" id="IPR018485">
    <property type="entry name" value="FGGY_C"/>
</dbReference>
<dbReference type="PANTHER" id="PTHR43435">
    <property type="entry name" value="RIBULOKINASE"/>
    <property type="match status" value="1"/>
</dbReference>
<dbReference type="InterPro" id="IPR000577">
    <property type="entry name" value="Carb_kinase_FGGY"/>
</dbReference>
<accession>A0AAW0DEY5</accession>
<gene>
    <name evidence="6" type="ORF">VNI00_004744</name>
</gene>
<evidence type="ECO:0000256" key="1">
    <source>
        <dbReference type="ARBA" id="ARBA00009156"/>
    </source>
</evidence>
<dbReference type="GO" id="GO:0019150">
    <property type="term" value="F:D-ribulokinase activity"/>
    <property type="evidence" value="ECO:0007669"/>
    <property type="project" value="TreeGrafter"/>
</dbReference>